<proteinExistence type="predicted"/>
<dbReference type="EMBL" id="CP043450">
    <property type="protein sequence ID" value="QEM13481.1"/>
    <property type="molecule type" value="Genomic_DNA"/>
</dbReference>
<dbReference type="KEGG" id="mrub:DEO27_026875"/>
<dbReference type="RefSeq" id="WP_112574852.1">
    <property type="nucleotide sequence ID" value="NZ_CP043450.1"/>
</dbReference>
<evidence type="ECO:0000313" key="1">
    <source>
        <dbReference type="EMBL" id="QEM13481.1"/>
    </source>
</evidence>
<accession>A0A5C1I9Q0</accession>
<gene>
    <name evidence="1" type="ORF">DEO27_026875</name>
</gene>
<protein>
    <submittedName>
        <fullName evidence="1">Uncharacterized protein</fullName>
    </submittedName>
</protein>
<organism evidence="1 2">
    <name type="scientific">Mucilaginibacter rubeus</name>
    <dbReference type="NCBI Taxonomy" id="2027860"/>
    <lineage>
        <taxon>Bacteria</taxon>
        <taxon>Pseudomonadati</taxon>
        <taxon>Bacteroidota</taxon>
        <taxon>Sphingobacteriia</taxon>
        <taxon>Sphingobacteriales</taxon>
        <taxon>Sphingobacteriaceae</taxon>
        <taxon>Mucilaginibacter</taxon>
    </lineage>
</organism>
<keyword evidence="2" id="KW-1185">Reference proteome</keyword>
<reference evidence="1" key="1">
    <citation type="submission" date="2019-08" db="EMBL/GenBank/DDBJ databases">
        <title>Comparative genome analysis confer to the adaptation heavy metal polluted environment.</title>
        <authorList>
            <person name="Li Y."/>
        </authorList>
    </citation>
    <scope>NUCLEOTIDE SEQUENCE [LARGE SCALE GENOMIC DNA]</scope>
    <source>
        <strain evidence="1">P1</strain>
    </source>
</reference>
<evidence type="ECO:0000313" key="2">
    <source>
        <dbReference type="Proteomes" id="UP000251402"/>
    </source>
</evidence>
<sequence length="112" mass="12608">MKTEKEIVYPAGVSAEKVAQWKAENKNGIARIETKYEGKEYSAYIRRPTREDMRELSAKGGTVDPVTYTEIVLGQLWLGGDEEIRDVDAVFFGVMEVVQGVLDVQKAQLKKL</sequence>
<dbReference type="OrthoDB" id="885654at2"/>
<dbReference type="Proteomes" id="UP000251402">
    <property type="component" value="Chromosome"/>
</dbReference>
<name>A0A5C1I9Q0_9SPHI</name>
<dbReference type="AlphaFoldDB" id="A0A5C1I9Q0"/>